<dbReference type="EMBL" id="CAUYUJ010016059">
    <property type="protein sequence ID" value="CAK0861307.1"/>
    <property type="molecule type" value="Genomic_DNA"/>
</dbReference>
<keyword evidence="3" id="KW-1185">Reference proteome</keyword>
<evidence type="ECO:0000313" key="3">
    <source>
        <dbReference type="Proteomes" id="UP001189429"/>
    </source>
</evidence>
<accession>A0ABN9UN13</accession>
<gene>
    <name evidence="2" type="ORF">PCOR1329_LOCUS50015</name>
</gene>
<reference evidence="2" key="1">
    <citation type="submission" date="2023-10" db="EMBL/GenBank/DDBJ databases">
        <authorList>
            <person name="Chen Y."/>
            <person name="Shah S."/>
            <person name="Dougan E. K."/>
            <person name="Thang M."/>
            <person name="Chan C."/>
        </authorList>
    </citation>
    <scope>NUCLEOTIDE SEQUENCE [LARGE SCALE GENOMIC DNA]</scope>
</reference>
<comment type="caution">
    <text evidence="2">The sequence shown here is derived from an EMBL/GenBank/DDBJ whole genome shotgun (WGS) entry which is preliminary data.</text>
</comment>
<dbReference type="SUPFAM" id="SSF56399">
    <property type="entry name" value="ADP-ribosylation"/>
    <property type="match status" value="1"/>
</dbReference>
<name>A0ABN9UN13_9DINO</name>
<proteinExistence type="predicted"/>
<evidence type="ECO:0000313" key="2">
    <source>
        <dbReference type="EMBL" id="CAK0861307.1"/>
    </source>
</evidence>
<dbReference type="Proteomes" id="UP001189429">
    <property type="component" value="Unassembled WGS sequence"/>
</dbReference>
<protein>
    <recommendedName>
        <fullName evidence="4">Poly [ADP-ribose] polymerase</fullName>
    </recommendedName>
</protein>
<evidence type="ECO:0008006" key="4">
    <source>
        <dbReference type="Google" id="ProtNLM"/>
    </source>
</evidence>
<feature type="region of interest" description="Disordered" evidence="1">
    <location>
        <begin position="261"/>
        <end position="294"/>
    </location>
</feature>
<evidence type="ECO:0000256" key="1">
    <source>
        <dbReference type="SAM" id="MobiDB-lite"/>
    </source>
</evidence>
<dbReference type="Gene3D" id="3.90.228.10">
    <property type="match status" value="1"/>
</dbReference>
<sequence length="294" mass="29914">MAPPPDALRAALAAAASAPKAELLCRPRPPGSDAAAVRLGLAELAGAAAAESPAAPPAEPAGAARGVGALLDQWRAGWVPAGPQLPGLRGLDWEAVAGRAPDVVLSRPPREGEAADGRGGGGGTIWGYHGAPFENVWSLLGFGFVSAALPGQSLGRTGEDRQLFGQGVYLSQEPALAYSYARKSGWLPHGLGRWRCLLVAEVAMGPLVKLGGAGPSSGLGAGTAPEGYISECCLKASLAQEVPSLLLRLGAPVGPSMGLVRESHRGPLGHPRGHLGARGRSVNTRASSRRARMP</sequence>
<organism evidence="2 3">
    <name type="scientific">Prorocentrum cordatum</name>
    <dbReference type="NCBI Taxonomy" id="2364126"/>
    <lineage>
        <taxon>Eukaryota</taxon>
        <taxon>Sar</taxon>
        <taxon>Alveolata</taxon>
        <taxon>Dinophyceae</taxon>
        <taxon>Prorocentrales</taxon>
        <taxon>Prorocentraceae</taxon>
        <taxon>Prorocentrum</taxon>
    </lineage>
</organism>